<dbReference type="RefSeq" id="WP_042266964.1">
    <property type="nucleotide sequence ID" value="NZ_CP009287.1"/>
</dbReference>
<dbReference type="Pfam" id="PF02481">
    <property type="entry name" value="DNA_processg_A"/>
    <property type="match status" value="1"/>
</dbReference>
<dbReference type="OrthoDB" id="9785707at2"/>
<dbReference type="Proteomes" id="UP000029500">
    <property type="component" value="Chromosome"/>
</dbReference>
<evidence type="ECO:0000313" key="4">
    <source>
        <dbReference type="EMBL" id="AIQ69437.1"/>
    </source>
</evidence>
<dbReference type="Gene3D" id="3.40.50.450">
    <property type="match status" value="1"/>
</dbReference>
<dbReference type="Gene3D" id="1.10.10.10">
    <property type="entry name" value="Winged helix-like DNA-binding domain superfamily/Winged helix DNA-binding domain"/>
    <property type="match status" value="1"/>
</dbReference>
<dbReference type="InterPro" id="IPR036388">
    <property type="entry name" value="WH-like_DNA-bd_sf"/>
</dbReference>
<dbReference type="GO" id="GO:0009294">
    <property type="term" value="P:DNA-mediated transformation"/>
    <property type="evidence" value="ECO:0007669"/>
    <property type="project" value="InterPro"/>
</dbReference>
<accession>A0A089M878</accession>
<dbReference type="SUPFAM" id="SSF102405">
    <property type="entry name" value="MCP/YpsA-like"/>
    <property type="match status" value="1"/>
</dbReference>
<evidence type="ECO:0000259" key="2">
    <source>
        <dbReference type="Pfam" id="PF02481"/>
    </source>
</evidence>
<dbReference type="PANTHER" id="PTHR43022:SF1">
    <property type="entry name" value="PROTEIN SMF"/>
    <property type="match status" value="1"/>
</dbReference>
<dbReference type="Pfam" id="PF17782">
    <property type="entry name" value="WHD_DprA"/>
    <property type="match status" value="1"/>
</dbReference>
<name>A0A089M878_9BACL</name>
<proteinExistence type="inferred from homology"/>
<keyword evidence="5" id="KW-1185">Reference proteome</keyword>
<dbReference type="NCBIfam" id="TIGR00732">
    <property type="entry name" value="dprA"/>
    <property type="match status" value="1"/>
</dbReference>
<evidence type="ECO:0000256" key="1">
    <source>
        <dbReference type="ARBA" id="ARBA00006525"/>
    </source>
</evidence>
<dbReference type="InterPro" id="IPR057666">
    <property type="entry name" value="DrpA_SLOG"/>
</dbReference>
<dbReference type="PANTHER" id="PTHR43022">
    <property type="entry name" value="PROTEIN SMF"/>
    <property type="match status" value="1"/>
</dbReference>
<dbReference type="GO" id="GO:0003677">
    <property type="term" value="F:DNA binding"/>
    <property type="evidence" value="ECO:0007669"/>
    <property type="project" value="UniProtKB-KW"/>
</dbReference>
<gene>
    <name evidence="4" type="ORF">PGRAT_18675</name>
</gene>
<dbReference type="STRING" id="189425.PGRAT_18675"/>
<dbReference type="InterPro" id="IPR041614">
    <property type="entry name" value="DprA_WH"/>
</dbReference>
<comment type="similarity">
    <text evidence="1">Belongs to the DprA/Smf family.</text>
</comment>
<dbReference type="InterPro" id="IPR003488">
    <property type="entry name" value="DprA"/>
</dbReference>
<dbReference type="KEGG" id="pgm:PGRAT_18675"/>
<dbReference type="HOGENOM" id="CLU_029601_1_1_9"/>
<dbReference type="AlphaFoldDB" id="A0A089M878"/>
<evidence type="ECO:0000259" key="3">
    <source>
        <dbReference type="Pfam" id="PF17782"/>
    </source>
</evidence>
<organism evidence="4 5">
    <name type="scientific">Paenibacillus graminis</name>
    <dbReference type="NCBI Taxonomy" id="189425"/>
    <lineage>
        <taxon>Bacteria</taxon>
        <taxon>Bacillati</taxon>
        <taxon>Bacillota</taxon>
        <taxon>Bacilli</taxon>
        <taxon>Bacillales</taxon>
        <taxon>Paenibacillaceae</taxon>
        <taxon>Paenibacillus</taxon>
    </lineage>
</organism>
<evidence type="ECO:0000313" key="5">
    <source>
        <dbReference type="Proteomes" id="UP000029500"/>
    </source>
</evidence>
<feature type="domain" description="DprA winged helix" evidence="3">
    <location>
        <begin position="314"/>
        <end position="366"/>
    </location>
</feature>
<reference evidence="4 5" key="1">
    <citation type="submission" date="2014-08" db="EMBL/GenBank/DDBJ databases">
        <title>Comparative genomics of the Paenibacillus odorifer group.</title>
        <authorList>
            <person name="den Bakker H.C."/>
            <person name="Tsai Y.-C."/>
            <person name="Martin N."/>
            <person name="Korlach J."/>
            <person name="Wiedmann M."/>
        </authorList>
    </citation>
    <scope>NUCLEOTIDE SEQUENCE [LARGE SCALE GENOMIC DNA]</scope>
    <source>
        <strain evidence="4 5">DSM 15220</strain>
    </source>
</reference>
<protein>
    <submittedName>
        <fullName evidence="4">DNA-binding protein</fullName>
    </submittedName>
</protein>
<sequence>METRELLIGFNEVEGIGWKTIDRICREGLLTENAFFCSAEDWGRLGINAKTAHWLASDFNQAWIYARSNLMKESGVAAVTLLDEDYPELLKESPEPPWVLYYRGRLERASRPAIAMVGTRVPTAYGRKVGGMLALELSTAGLTVVSGLARGIDSVCHEAALGNAGSTIAVVATGLDRVYPPENRELEQQISRQGLVISEYPLGTTSHPGLFPRRNRIIAGLTLGTLVVEADTRSGSLITADAALEAGRDVFAIPGPITSPKSRGALDLIKQGAKLVTGAADIIEEYQSYLPAKAAIQGQNASEVTRKEDRFREKKLTSEESHLYHILHQGPFTLDELLLRTGWDFGHLHSVLLSLIIKKAVSQLPGAIYKVI</sequence>
<dbReference type="EMBL" id="CP009287">
    <property type="protein sequence ID" value="AIQ69437.1"/>
    <property type="molecule type" value="Genomic_DNA"/>
</dbReference>
<keyword evidence="4" id="KW-0238">DNA-binding</keyword>
<feature type="domain" description="Smf/DprA SLOG" evidence="2">
    <location>
        <begin position="79"/>
        <end position="286"/>
    </location>
</feature>
<dbReference type="eggNOG" id="COG0758">
    <property type="taxonomic scope" value="Bacteria"/>
</dbReference>